<dbReference type="GO" id="GO:0006826">
    <property type="term" value="P:iron ion transport"/>
    <property type="evidence" value="ECO:0007669"/>
    <property type="project" value="UniProtKB-KW"/>
</dbReference>
<evidence type="ECO:0000256" key="2">
    <source>
        <dbReference type="ARBA" id="ARBA00022448"/>
    </source>
</evidence>
<gene>
    <name evidence="13" type="ORF">ESB00_09965</name>
</gene>
<comment type="subcellular location">
    <subcellularLocation>
        <location evidence="1">Cell outer membrane</location>
        <topology evidence="1">Multi-pass membrane protein</topology>
    </subcellularLocation>
</comment>
<organism evidence="13 14">
    <name type="scientific">Oleiharenicola lentus</name>
    <dbReference type="NCBI Taxonomy" id="2508720"/>
    <lineage>
        <taxon>Bacteria</taxon>
        <taxon>Pseudomonadati</taxon>
        <taxon>Verrucomicrobiota</taxon>
        <taxon>Opitutia</taxon>
        <taxon>Opitutales</taxon>
        <taxon>Opitutaceae</taxon>
        <taxon>Oleiharenicola</taxon>
    </lineage>
</organism>
<evidence type="ECO:0000256" key="5">
    <source>
        <dbReference type="ARBA" id="ARBA00022692"/>
    </source>
</evidence>
<keyword evidence="3" id="KW-1134">Transmembrane beta strand</keyword>
<feature type="region of interest" description="Disordered" evidence="11">
    <location>
        <begin position="33"/>
        <end position="61"/>
    </location>
</feature>
<feature type="signal peptide" evidence="12">
    <location>
        <begin position="1"/>
        <end position="30"/>
    </location>
</feature>
<evidence type="ECO:0000256" key="1">
    <source>
        <dbReference type="ARBA" id="ARBA00004571"/>
    </source>
</evidence>
<keyword evidence="6" id="KW-0408">Iron</keyword>
<sequence length="1199" mass="131525">MKRPTTPDMSRRHRLLAPLCLLLGTSLAIAQTTQPAGPDKAADAKPVPVEAKPATPPAEDKVLELSPFQVTAENNGYYQGNTMSGTRLNSKIEDLGQSITVMTKEQMLDFAMLDINDVFDHMASTEGTGSYSEFVTDRTGAVVDNVSLSPNTANRVRGIGNANIAFNNIEMTGRVPVDPLWMDSLELSRGPNANIFGLGNASGTVNQVPATANVTRDFTKAELRADSYGGWRGSVDVNRQVIEDKLAVRASYAYQHTAFVRKPSGENARRLSLQLKYQPFKNTTLAASWYGYRNSSVRPNFTTPRDHYTDWVDAGRPGWNPVTRLITLANGNVYGNGNVLGSTTPYSGTPAPNANLFLPSWGTESRSPFQIGGAGDAPYWTMARYTSGTLATSDPFGATATGIGLLATNSSDTYSATQQPLYNSVARPIADKSLYDWEEINLAGNSKAWDDVNTYLVQLDQVFISNERQTLAAQVTWMREDVKRLENQPMGPASVNSNVGQLQVDVNTHYLDGTVNPYFGRPYLRSSEPYLRDRPQLWDTTRGQAVYRLDFSRNEGLSKWLGTQQIVGYYEYKNRENRQYQYRHTARGTDKAWQQKYATTLLGTQTSSNINPIYLINGTGIPGNYARLNEQYYVGSTPGGGIEYAPSYFPEGISLPYVWGPNATSMIKDVSVVGWSPAPGGGLHNTNTRVKTTGGLLQSTLFDGKLVGTFGLRNDQVLDRNAPFATLTSDLREYDFAASAAWNPTWRMAEGKTKSMSVVARPFRDLRFLKSEVDGGSGLSRFLAEAVSGLSLTYNKSDNFIAQGPAYDLFLNQLPNQTGTSKDIGFWLTLLDGKLSVRYTKFDTKQLNLRNGDISTMAQRILRYEGFVANDAWNLRTQAANWLRGVNANGVATNAEIAAAIKMPLEQYEGLVKIGANGTYAAVNDAQSKGHELEINYNPTRHWTVSASVTKTQSINTAAGAAVDDYIAARMPVWTSLEDPRYTATTATINGVTVPLAAHTIPTGATGHLLWWNILGAQFGTGPAGAGYNNTNSAATNFAGNVNAPMAVFRALIGRPRPQIREYSAKFSTKYNLAGISENKVLKAMSVGGSVRYASEGSIGFYGKGYTDGMDLTQAANRILELDTNRPIYSPEEYYVDLFVTYNTKLFNDKVRAKFQLNVKNLQESGGNLQPTGAFFDGKTQTYRIVDPRQFILSATFDF</sequence>
<dbReference type="PANTHER" id="PTHR32552:SF81">
    <property type="entry name" value="TONB-DEPENDENT OUTER MEMBRANE RECEPTOR"/>
    <property type="match status" value="1"/>
</dbReference>
<accession>A0A4Q1CAU7</accession>
<proteinExistence type="predicted"/>
<evidence type="ECO:0000313" key="14">
    <source>
        <dbReference type="Proteomes" id="UP000290218"/>
    </source>
</evidence>
<keyword evidence="4" id="KW-0410">Iron transport</keyword>
<evidence type="ECO:0000256" key="6">
    <source>
        <dbReference type="ARBA" id="ARBA00023004"/>
    </source>
</evidence>
<comment type="caution">
    <text evidence="13">The sequence shown here is derived from an EMBL/GenBank/DDBJ whole genome shotgun (WGS) entry which is preliminary data.</text>
</comment>
<dbReference type="EMBL" id="SDHX01000001">
    <property type="protein sequence ID" value="RXK56174.1"/>
    <property type="molecule type" value="Genomic_DNA"/>
</dbReference>
<dbReference type="Proteomes" id="UP000290218">
    <property type="component" value="Unassembled WGS sequence"/>
</dbReference>
<dbReference type="PANTHER" id="PTHR32552">
    <property type="entry name" value="FERRICHROME IRON RECEPTOR-RELATED"/>
    <property type="match status" value="1"/>
</dbReference>
<dbReference type="InterPro" id="IPR036942">
    <property type="entry name" value="Beta-barrel_TonB_sf"/>
</dbReference>
<feature type="chain" id="PRO_5020274598" evidence="12">
    <location>
        <begin position="31"/>
        <end position="1199"/>
    </location>
</feature>
<dbReference type="Gene3D" id="2.170.130.10">
    <property type="entry name" value="TonB-dependent receptor, plug domain"/>
    <property type="match status" value="1"/>
</dbReference>
<dbReference type="InterPro" id="IPR039426">
    <property type="entry name" value="TonB-dep_rcpt-like"/>
</dbReference>
<keyword evidence="10" id="KW-0998">Cell outer membrane</keyword>
<dbReference type="OrthoDB" id="174438at2"/>
<evidence type="ECO:0000256" key="11">
    <source>
        <dbReference type="SAM" id="MobiDB-lite"/>
    </source>
</evidence>
<keyword evidence="9" id="KW-0472">Membrane</keyword>
<reference evidence="13 14" key="1">
    <citation type="submission" date="2019-01" db="EMBL/GenBank/DDBJ databases">
        <title>Lacunisphaera sp. strain TWA-58.</title>
        <authorList>
            <person name="Chen W.-M."/>
        </authorList>
    </citation>
    <scope>NUCLEOTIDE SEQUENCE [LARGE SCALE GENOMIC DNA]</scope>
    <source>
        <strain evidence="13 14">TWA-58</strain>
    </source>
</reference>
<evidence type="ECO:0000256" key="10">
    <source>
        <dbReference type="ARBA" id="ARBA00023237"/>
    </source>
</evidence>
<protein>
    <submittedName>
        <fullName evidence="13">TonB-dependent receptor</fullName>
    </submittedName>
</protein>
<evidence type="ECO:0000313" key="13">
    <source>
        <dbReference type="EMBL" id="RXK56174.1"/>
    </source>
</evidence>
<dbReference type="Gene3D" id="2.40.170.20">
    <property type="entry name" value="TonB-dependent receptor, beta-barrel domain"/>
    <property type="match status" value="2"/>
</dbReference>
<evidence type="ECO:0000256" key="4">
    <source>
        <dbReference type="ARBA" id="ARBA00022496"/>
    </source>
</evidence>
<dbReference type="AlphaFoldDB" id="A0A4Q1CAU7"/>
<keyword evidence="14" id="KW-1185">Reference proteome</keyword>
<dbReference type="SUPFAM" id="SSF56935">
    <property type="entry name" value="Porins"/>
    <property type="match status" value="1"/>
</dbReference>
<evidence type="ECO:0000256" key="8">
    <source>
        <dbReference type="ARBA" id="ARBA00023077"/>
    </source>
</evidence>
<feature type="compositionally biased region" description="Low complexity" evidence="11">
    <location>
        <begin position="35"/>
        <end position="49"/>
    </location>
</feature>
<evidence type="ECO:0000256" key="7">
    <source>
        <dbReference type="ARBA" id="ARBA00023065"/>
    </source>
</evidence>
<keyword evidence="12" id="KW-0732">Signal</keyword>
<keyword evidence="8" id="KW-0798">TonB box</keyword>
<keyword evidence="13" id="KW-0675">Receptor</keyword>
<evidence type="ECO:0000256" key="12">
    <source>
        <dbReference type="SAM" id="SignalP"/>
    </source>
</evidence>
<dbReference type="RefSeq" id="WP_129047540.1">
    <property type="nucleotide sequence ID" value="NZ_SDHX01000001.1"/>
</dbReference>
<keyword evidence="2" id="KW-0813">Transport</keyword>
<keyword evidence="7" id="KW-0406">Ion transport</keyword>
<dbReference type="GO" id="GO:0009279">
    <property type="term" value="C:cell outer membrane"/>
    <property type="evidence" value="ECO:0007669"/>
    <property type="project" value="UniProtKB-SubCell"/>
</dbReference>
<dbReference type="InterPro" id="IPR037066">
    <property type="entry name" value="Plug_dom_sf"/>
</dbReference>
<evidence type="ECO:0000256" key="9">
    <source>
        <dbReference type="ARBA" id="ARBA00023136"/>
    </source>
</evidence>
<name>A0A4Q1CAU7_9BACT</name>
<evidence type="ECO:0000256" key="3">
    <source>
        <dbReference type="ARBA" id="ARBA00022452"/>
    </source>
</evidence>
<keyword evidence="5" id="KW-0812">Transmembrane</keyword>